<comment type="caution">
    <text evidence="1">The sequence shown here is derived from an EMBL/GenBank/DDBJ whole genome shotgun (WGS) entry which is preliminary data.</text>
</comment>
<dbReference type="SUPFAM" id="SSF46955">
    <property type="entry name" value="Putative DNA-binding domain"/>
    <property type="match status" value="1"/>
</dbReference>
<proteinExistence type="predicted"/>
<dbReference type="EMBL" id="AONQ01000096">
    <property type="protein sequence ID" value="EME67905.1"/>
    <property type="molecule type" value="Genomic_DNA"/>
</dbReference>
<dbReference type="InterPro" id="IPR009061">
    <property type="entry name" value="DNA-bd_dom_put_sf"/>
</dbReference>
<reference evidence="1 2" key="1">
    <citation type="journal article" date="2014" name="Genome Announc.">
        <title>Draft Genome Sequence of Magnetospirillum sp. Strain SO-1, a Freshwater Magnetotactic Bacterium Isolated from the Ol'khovka River, Russia.</title>
        <authorList>
            <person name="Grouzdev D.S."/>
            <person name="Dziuba M.V."/>
            <person name="Sukhacheva M.S."/>
            <person name="Mardanov A.V."/>
            <person name="Beletskiy A.V."/>
            <person name="Kuznetsov B.B."/>
            <person name="Skryabin K.G."/>
        </authorList>
    </citation>
    <scope>NUCLEOTIDE SEQUENCE [LARGE SCALE GENOMIC DNA]</scope>
    <source>
        <strain evidence="1 2">SO-1</strain>
    </source>
</reference>
<gene>
    <name evidence="1" type="ORF">H261_21189</name>
</gene>
<dbReference type="STRING" id="1244869.H261_21189"/>
<evidence type="ECO:0000313" key="1">
    <source>
        <dbReference type="EMBL" id="EME67905.1"/>
    </source>
</evidence>
<evidence type="ECO:0000313" key="2">
    <source>
        <dbReference type="Proteomes" id="UP000011744"/>
    </source>
</evidence>
<protein>
    <recommendedName>
        <fullName evidence="3">Helix-turn-helix domain-containing protein</fullName>
    </recommendedName>
</protein>
<dbReference type="eggNOG" id="ENOG50337AK">
    <property type="taxonomic scope" value="Bacteria"/>
</dbReference>
<keyword evidence="2" id="KW-1185">Reference proteome</keyword>
<sequence length="94" mass="10664">MAKFCKQKPHENEKYIKDTVTDESTTGKDNLLAGFIPLTAVAKALGVSKRTMQRYHAQRIGPPCIRIGNTFLCRIESVHSWLISREIAPARPRR</sequence>
<organism evidence="1 2">
    <name type="scientific">Paramagnetospirillum caucaseum</name>
    <dbReference type="NCBI Taxonomy" id="1244869"/>
    <lineage>
        <taxon>Bacteria</taxon>
        <taxon>Pseudomonadati</taxon>
        <taxon>Pseudomonadota</taxon>
        <taxon>Alphaproteobacteria</taxon>
        <taxon>Rhodospirillales</taxon>
        <taxon>Magnetospirillaceae</taxon>
        <taxon>Paramagnetospirillum</taxon>
    </lineage>
</organism>
<name>M2Z0U9_9PROT</name>
<dbReference type="Proteomes" id="UP000011744">
    <property type="component" value="Unassembled WGS sequence"/>
</dbReference>
<evidence type="ECO:0008006" key="3">
    <source>
        <dbReference type="Google" id="ProtNLM"/>
    </source>
</evidence>
<dbReference type="AlphaFoldDB" id="M2Z0U9"/>
<accession>M2Z0U9</accession>
<dbReference type="Gene3D" id="1.10.10.10">
    <property type="entry name" value="Winged helix-like DNA-binding domain superfamily/Winged helix DNA-binding domain"/>
    <property type="match status" value="1"/>
</dbReference>
<dbReference type="InterPro" id="IPR036388">
    <property type="entry name" value="WH-like_DNA-bd_sf"/>
</dbReference>